<evidence type="ECO:0000313" key="2">
    <source>
        <dbReference type="Proteomes" id="UP000607397"/>
    </source>
</evidence>
<dbReference type="EMBL" id="WVIC01000015">
    <property type="protein sequence ID" value="NCJ06642.1"/>
    <property type="molecule type" value="Genomic_DNA"/>
</dbReference>
<sequence>MNLTIEDAKILYESGEIGAAFICYTLPISELVKHFPEILPNYDRHLKSLAEIGLIPGRQLKQNEPFLVGRDNSLEPENVKAC</sequence>
<organism evidence="1 2">
    <name type="scientific">Petrachloros mirabilis ULC683</name>
    <dbReference type="NCBI Taxonomy" id="2781853"/>
    <lineage>
        <taxon>Bacteria</taxon>
        <taxon>Bacillati</taxon>
        <taxon>Cyanobacteriota</taxon>
        <taxon>Cyanophyceae</taxon>
        <taxon>Synechococcales</taxon>
        <taxon>Petrachlorosaceae</taxon>
        <taxon>Petrachloros</taxon>
        <taxon>Petrachloros mirabilis</taxon>
    </lineage>
</organism>
<gene>
    <name evidence="1" type="ORF">GS597_09015</name>
</gene>
<dbReference type="RefSeq" id="WP_161825119.1">
    <property type="nucleotide sequence ID" value="NZ_WVIC01000015.1"/>
</dbReference>
<name>A0A8K1ZYT5_9CYAN</name>
<proteinExistence type="predicted"/>
<comment type="caution">
    <text evidence="1">The sequence shown here is derived from an EMBL/GenBank/DDBJ whole genome shotgun (WGS) entry which is preliminary data.</text>
</comment>
<dbReference type="Proteomes" id="UP000607397">
    <property type="component" value="Unassembled WGS sequence"/>
</dbReference>
<keyword evidence="2" id="KW-1185">Reference proteome</keyword>
<protein>
    <submittedName>
        <fullName evidence="1">Uncharacterized protein</fullName>
    </submittedName>
</protein>
<reference evidence="1" key="1">
    <citation type="submission" date="2019-12" db="EMBL/GenBank/DDBJ databases">
        <title>High-Quality draft genome sequences of three cyanobacteria isolated from the limestone walls of the Old Cathedral of Coimbra.</title>
        <authorList>
            <person name="Tiago I."/>
            <person name="Soares F."/>
            <person name="Portugal A."/>
        </authorList>
    </citation>
    <scope>NUCLEOTIDE SEQUENCE [LARGE SCALE GENOMIC DNA]</scope>
    <source>
        <strain evidence="1">C</strain>
    </source>
</reference>
<accession>A0A8K1ZYT5</accession>
<dbReference type="AlphaFoldDB" id="A0A8K1ZYT5"/>
<evidence type="ECO:0000313" key="1">
    <source>
        <dbReference type="EMBL" id="NCJ06642.1"/>
    </source>
</evidence>